<dbReference type="InterPro" id="IPR001387">
    <property type="entry name" value="Cro/C1-type_HTH"/>
</dbReference>
<accession>A0A8J3FSM7</accession>
<dbReference type="SMART" id="SM00530">
    <property type="entry name" value="HTH_XRE"/>
    <property type="match status" value="1"/>
</dbReference>
<dbReference type="Proteomes" id="UP000656042">
    <property type="component" value="Unassembled WGS sequence"/>
</dbReference>
<dbReference type="Gene3D" id="1.10.260.40">
    <property type="entry name" value="lambda repressor-like DNA-binding domains"/>
    <property type="match status" value="1"/>
</dbReference>
<dbReference type="AlphaFoldDB" id="A0A8J3FSM7"/>
<evidence type="ECO:0000259" key="1">
    <source>
        <dbReference type="PROSITE" id="PS50943"/>
    </source>
</evidence>
<keyword evidence="3" id="KW-1185">Reference proteome</keyword>
<evidence type="ECO:0000313" key="3">
    <source>
        <dbReference type="Proteomes" id="UP000656042"/>
    </source>
</evidence>
<dbReference type="RefSeq" id="WP_189082794.1">
    <property type="nucleotide sequence ID" value="NZ_BMMX01000059.1"/>
</dbReference>
<comment type="caution">
    <text evidence="2">The sequence shown here is derived from an EMBL/GenBank/DDBJ whole genome shotgun (WGS) entry which is preliminary data.</text>
</comment>
<dbReference type="CDD" id="cd00093">
    <property type="entry name" value="HTH_XRE"/>
    <property type="match status" value="1"/>
</dbReference>
<dbReference type="InterPro" id="IPR010982">
    <property type="entry name" value="Lambda_DNA-bd_dom_sf"/>
</dbReference>
<feature type="domain" description="HTH cro/C1-type" evidence="1">
    <location>
        <begin position="42"/>
        <end position="99"/>
    </location>
</feature>
<dbReference type="SUPFAM" id="SSF47413">
    <property type="entry name" value="lambda repressor-like DNA-binding domains"/>
    <property type="match status" value="1"/>
</dbReference>
<name>A0A8J3FSM7_9ACTN</name>
<reference evidence="2" key="1">
    <citation type="journal article" date="2014" name="Int. J. Syst. Evol. Microbiol.">
        <title>Complete genome sequence of Corynebacterium casei LMG S-19264T (=DSM 44701T), isolated from a smear-ripened cheese.</title>
        <authorList>
            <consortium name="US DOE Joint Genome Institute (JGI-PGF)"/>
            <person name="Walter F."/>
            <person name="Albersmeier A."/>
            <person name="Kalinowski J."/>
            <person name="Ruckert C."/>
        </authorList>
    </citation>
    <scope>NUCLEOTIDE SEQUENCE</scope>
    <source>
        <strain evidence="2">CGMCC 4.7299</strain>
    </source>
</reference>
<sequence length="146" mass="15403">MTTANTAFWDDLAEDLKDPEFLRTYVVESVRIATIDATVNALDEARLAAGLSKAALARAIGANPDAIRRLFTNGSANPTLSTVAEIAAALGMRLTLEPLPPAERKQITEPLVSGEHGDTAALVTHLQTLRGSKVRPRSGAKTADAA</sequence>
<dbReference type="EMBL" id="BMMX01000059">
    <property type="protein sequence ID" value="GGL18198.1"/>
    <property type="molecule type" value="Genomic_DNA"/>
</dbReference>
<dbReference type="PROSITE" id="PS50943">
    <property type="entry name" value="HTH_CROC1"/>
    <property type="match status" value="1"/>
</dbReference>
<dbReference type="Pfam" id="PF01381">
    <property type="entry name" value="HTH_3"/>
    <property type="match status" value="1"/>
</dbReference>
<proteinExistence type="predicted"/>
<evidence type="ECO:0000313" key="2">
    <source>
        <dbReference type="EMBL" id="GGL18198.1"/>
    </source>
</evidence>
<protein>
    <recommendedName>
        <fullName evidence="1">HTH cro/C1-type domain-containing protein</fullName>
    </recommendedName>
</protein>
<dbReference type="GO" id="GO:0003677">
    <property type="term" value="F:DNA binding"/>
    <property type="evidence" value="ECO:0007669"/>
    <property type="project" value="InterPro"/>
</dbReference>
<reference evidence="2" key="2">
    <citation type="submission" date="2020-09" db="EMBL/GenBank/DDBJ databases">
        <authorList>
            <person name="Sun Q."/>
            <person name="Zhou Y."/>
        </authorList>
    </citation>
    <scope>NUCLEOTIDE SEQUENCE</scope>
    <source>
        <strain evidence="2">CGMCC 4.7299</strain>
    </source>
</reference>
<gene>
    <name evidence="2" type="ORF">GCM10012284_60980</name>
</gene>
<organism evidence="2 3">
    <name type="scientific">Mangrovihabitans endophyticus</name>
    <dbReference type="NCBI Taxonomy" id="1751298"/>
    <lineage>
        <taxon>Bacteria</taxon>
        <taxon>Bacillati</taxon>
        <taxon>Actinomycetota</taxon>
        <taxon>Actinomycetes</taxon>
        <taxon>Micromonosporales</taxon>
        <taxon>Micromonosporaceae</taxon>
        <taxon>Mangrovihabitans</taxon>
    </lineage>
</organism>